<evidence type="ECO:0000313" key="2">
    <source>
        <dbReference type="EMBL" id="KAF8401486.1"/>
    </source>
</evidence>
<accession>A0A834Z979</accession>
<proteinExistence type="predicted"/>
<keyword evidence="3" id="KW-1185">Reference proteome</keyword>
<organism evidence="2 3">
    <name type="scientific">Tetracentron sinense</name>
    <name type="common">Spur-leaf</name>
    <dbReference type="NCBI Taxonomy" id="13715"/>
    <lineage>
        <taxon>Eukaryota</taxon>
        <taxon>Viridiplantae</taxon>
        <taxon>Streptophyta</taxon>
        <taxon>Embryophyta</taxon>
        <taxon>Tracheophyta</taxon>
        <taxon>Spermatophyta</taxon>
        <taxon>Magnoliopsida</taxon>
        <taxon>Trochodendrales</taxon>
        <taxon>Trochodendraceae</taxon>
        <taxon>Tetracentron</taxon>
    </lineage>
</organism>
<comment type="caution">
    <text evidence="2">The sequence shown here is derived from an EMBL/GenBank/DDBJ whole genome shotgun (WGS) entry which is preliminary data.</text>
</comment>
<feature type="domain" description="DUF547" evidence="1">
    <location>
        <begin position="90"/>
        <end position="180"/>
    </location>
</feature>
<name>A0A834Z979_TETSI</name>
<dbReference type="PANTHER" id="PTHR23054:SF18">
    <property type="entry name" value="TERNARY COMPLEX FACTOR MIP1, LEUCINE-ZIPPER"/>
    <property type="match status" value="1"/>
</dbReference>
<evidence type="ECO:0000259" key="1">
    <source>
        <dbReference type="Pfam" id="PF04784"/>
    </source>
</evidence>
<dbReference type="InterPro" id="IPR006869">
    <property type="entry name" value="DUF547"/>
</dbReference>
<protein>
    <recommendedName>
        <fullName evidence="1">DUF547 domain-containing protein</fullName>
    </recommendedName>
</protein>
<evidence type="ECO:0000313" key="3">
    <source>
        <dbReference type="Proteomes" id="UP000655225"/>
    </source>
</evidence>
<dbReference type="OrthoDB" id="418495at2759"/>
<dbReference type="PANTHER" id="PTHR23054">
    <property type="entry name" value="TERNARY COMPLEX FACTOR MIP1, LEUCINE-ZIPPER-RELATED"/>
    <property type="match status" value="1"/>
</dbReference>
<sequence>MISFEFSFTSIAIIMTSNGFFTAISDHVPETPNRISEDMIKCMSAIYCKLGLSSSPISPLSSMSVFSPQDQSDVWSPRSLVCLLEDVDPRRMKHEEKLAFWINIHNALVMHVTIVLLEDINLMMLSSFYGSACAMNRDDNPSVLCCSTGIFGLWDSANNMKRVSLLLKVNFDVGDLLGDMLNCQNFGIRISSVIPLNWVMDWKSGTLFGGAKLELYSDPHGHVQTLQFILPSLAEIHGRLSQTLLRSRMLRNQIVTSLIVRHMDRGVVVWSVCPMGSIHSTELQSSVGGLLLRLVISWVPLLFYGLLCVLDMLSGESD</sequence>
<dbReference type="Pfam" id="PF04784">
    <property type="entry name" value="DUF547"/>
    <property type="match status" value="1"/>
</dbReference>
<dbReference type="EMBL" id="JABCRI010000008">
    <property type="protein sequence ID" value="KAF8401486.1"/>
    <property type="molecule type" value="Genomic_DNA"/>
</dbReference>
<dbReference type="AlphaFoldDB" id="A0A834Z979"/>
<gene>
    <name evidence="2" type="ORF">HHK36_012426</name>
</gene>
<dbReference type="Proteomes" id="UP000655225">
    <property type="component" value="Unassembled WGS sequence"/>
</dbReference>
<reference evidence="2 3" key="1">
    <citation type="submission" date="2020-04" db="EMBL/GenBank/DDBJ databases">
        <title>Plant Genome Project.</title>
        <authorList>
            <person name="Zhang R.-G."/>
        </authorList>
    </citation>
    <scope>NUCLEOTIDE SEQUENCE [LARGE SCALE GENOMIC DNA]</scope>
    <source>
        <strain evidence="2">YNK0</strain>
        <tissue evidence="2">Leaf</tissue>
    </source>
</reference>